<feature type="region of interest" description="Disordered" evidence="3">
    <location>
        <begin position="276"/>
        <end position="295"/>
    </location>
</feature>
<dbReference type="InterPro" id="IPR050955">
    <property type="entry name" value="Plant_Biomass_Hydrol_Est"/>
</dbReference>
<feature type="region of interest" description="Disordered" evidence="3">
    <location>
        <begin position="27"/>
        <end position="50"/>
    </location>
</feature>
<evidence type="ECO:0000256" key="2">
    <source>
        <dbReference type="ARBA" id="ARBA00022801"/>
    </source>
</evidence>
<dbReference type="NCBIfam" id="TIGR01840">
    <property type="entry name" value="esterase_phb"/>
    <property type="match status" value="1"/>
</dbReference>
<dbReference type="PANTHER" id="PTHR43037">
    <property type="entry name" value="UNNAMED PRODUCT-RELATED"/>
    <property type="match status" value="1"/>
</dbReference>
<reference evidence="4" key="1">
    <citation type="submission" date="2023-02" db="EMBL/GenBank/DDBJ databases">
        <title>Description of Herbaspirillum huttiense subsp. nephrolepsisexaltata and Herbaspirillum huttiense subsp. lycopersicon.</title>
        <authorList>
            <person name="Poudel M."/>
            <person name="Sharma A."/>
            <person name="Goss E."/>
            <person name="Tapia J.H."/>
            <person name="Harmon C.M."/>
            <person name="Jones J.B."/>
        </authorList>
    </citation>
    <scope>NUCLEOTIDE SEQUENCE</scope>
    <source>
        <strain evidence="4">NC40101</strain>
    </source>
</reference>
<protein>
    <submittedName>
        <fullName evidence="4">PHB depolymerase family esterase</fullName>
    </submittedName>
</protein>
<keyword evidence="2" id="KW-0378">Hydrolase</keyword>
<proteinExistence type="predicted"/>
<dbReference type="AlphaFoldDB" id="A0AAE4G813"/>
<accession>A0AAE4G813</accession>
<name>A0AAE4G813_9BURK</name>
<feature type="compositionally biased region" description="Polar residues" evidence="3">
    <location>
        <begin position="28"/>
        <end position="37"/>
    </location>
</feature>
<dbReference type="PANTHER" id="PTHR43037:SF1">
    <property type="entry name" value="BLL1128 PROTEIN"/>
    <property type="match status" value="1"/>
</dbReference>
<dbReference type="Gene3D" id="3.40.50.1820">
    <property type="entry name" value="alpha/beta hydrolase"/>
    <property type="match status" value="1"/>
</dbReference>
<dbReference type="SUPFAM" id="SSF53474">
    <property type="entry name" value="alpha/beta-Hydrolases"/>
    <property type="match status" value="1"/>
</dbReference>
<comment type="caution">
    <text evidence="4">The sequence shown here is derived from an EMBL/GenBank/DDBJ whole genome shotgun (WGS) entry which is preliminary data.</text>
</comment>
<dbReference type="InterPro" id="IPR029058">
    <property type="entry name" value="AB_hydrolase_fold"/>
</dbReference>
<dbReference type="GO" id="GO:0016787">
    <property type="term" value="F:hydrolase activity"/>
    <property type="evidence" value="ECO:0007669"/>
    <property type="project" value="UniProtKB-KW"/>
</dbReference>
<keyword evidence="1" id="KW-0732">Signal</keyword>
<dbReference type="EMBL" id="JAVRAA010000003">
    <property type="protein sequence ID" value="MDT0336824.1"/>
    <property type="molecule type" value="Genomic_DNA"/>
</dbReference>
<dbReference type="InterPro" id="IPR010126">
    <property type="entry name" value="Esterase_phb"/>
</dbReference>
<evidence type="ECO:0000256" key="1">
    <source>
        <dbReference type="ARBA" id="ARBA00022729"/>
    </source>
</evidence>
<dbReference type="Pfam" id="PF10503">
    <property type="entry name" value="Esterase_PHB"/>
    <property type="match status" value="1"/>
</dbReference>
<organism evidence="4">
    <name type="scientific">Herbaspirillum huttiense subsp. nephrolepidis</name>
    <dbReference type="NCBI Taxonomy" id="3075126"/>
    <lineage>
        <taxon>Bacteria</taxon>
        <taxon>Pseudomonadati</taxon>
        <taxon>Pseudomonadota</taxon>
        <taxon>Betaproteobacteria</taxon>
        <taxon>Burkholderiales</taxon>
        <taxon>Oxalobacteraceae</taxon>
        <taxon>Herbaspirillum</taxon>
    </lineage>
</organism>
<dbReference type="GO" id="GO:0005576">
    <property type="term" value="C:extracellular region"/>
    <property type="evidence" value="ECO:0007669"/>
    <property type="project" value="InterPro"/>
</dbReference>
<evidence type="ECO:0000313" key="4">
    <source>
        <dbReference type="EMBL" id="MDT0336824.1"/>
    </source>
</evidence>
<evidence type="ECO:0000256" key="3">
    <source>
        <dbReference type="SAM" id="MobiDB-lite"/>
    </source>
</evidence>
<dbReference type="RefSeq" id="WP_310836898.1">
    <property type="nucleotide sequence ID" value="NZ_JAVLSM010000004.1"/>
</dbReference>
<sequence length="356" mass="38692">MKKLSRLWLSAMKKAGKVQRKQFLDFLSPTSPRSKTSSIRKPKTAPRAASALAPEVTVTAAVHHVPATTHSLQYRLCLPKPTPSELPLIVMLHGCQQNAADFAQGTRMNAHAAKHGFAVLYPEQSLRAHPHRCWRWYAPDAQKGEGDVALVASLIQAILKTHPIDPQRIYVCGISAGAALAHLLALTHPELIAAVALHAAPVSGVCSNAAGAYSVMEHGSLRASAAAKRALTRFPRTGALPAILIGGTDDKIVRPINQRQLLEQFLLLNHTQSLTAQPPRETPYGRTSKKQPRRRIVATRDYVRGRKLIIRSVVIEGLGHAWSGGDTTLSYNAAGPDASRLVIDFFARHRNQSAHG</sequence>
<gene>
    <name evidence="4" type="ORF">RJN63_08295</name>
</gene>